<feature type="transmembrane region" description="Helical" evidence="6">
    <location>
        <begin position="178"/>
        <end position="196"/>
    </location>
</feature>
<dbReference type="Proteomes" id="UP001652432">
    <property type="component" value="Unassembled WGS sequence"/>
</dbReference>
<keyword evidence="5 6" id="KW-0472">Membrane</keyword>
<feature type="transmembrane region" description="Helical" evidence="6">
    <location>
        <begin position="226"/>
        <end position="248"/>
    </location>
</feature>
<dbReference type="Pfam" id="PF02653">
    <property type="entry name" value="BPD_transp_2"/>
    <property type="match status" value="1"/>
</dbReference>
<dbReference type="PANTHER" id="PTHR30482:SF10">
    <property type="entry name" value="HIGH-AFFINITY BRANCHED-CHAIN AMINO ACID TRANSPORT PROTEIN BRAE"/>
    <property type="match status" value="1"/>
</dbReference>
<evidence type="ECO:0000256" key="5">
    <source>
        <dbReference type="ARBA" id="ARBA00023136"/>
    </source>
</evidence>
<protein>
    <submittedName>
        <fullName evidence="7">Branched-chain amino acid ABC transporter permease</fullName>
    </submittedName>
</protein>
<feature type="transmembrane region" description="Helical" evidence="6">
    <location>
        <begin position="300"/>
        <end position="322"/>
    </location>
</feature>
<keyword evidence="4 6" id="KW-1133">Transmembrane helix</keyword>
<evidence type="ECO:0000313" key="7">
    <source>
        <dbReference type="EMBL" id="MCU6742944.1"/>
    </source>
</evidence>
<feature type="transmembrane region" description="Helical" evidence="6">
    <location>
        <begin position="34"/>
        <end position="53"/>
    </location>
</feature>
<evidence type="ECO:0000256" key="1">
    <source>
        <dbReference type="ARBA" id="ARBA00004651"/>
    </source>
</evidence>
<comment type="caution">
    <text evidence="7">The sequence shown here is derived from an EMBL/GenBank/DDBJ whole genome shotgun (WGS) entry which is preliminary data.</text>
</comment>
<dbReference type="CDD" id="cd06581">
    <property type="entry name" value="TM_PBP1_LivM_like"/>
    <property type="match status" value="1"/>
</dbReference>
<evidence type="ECO:0000256" key="6">
    <source>
        <dbReference type="SAM" id="Phobius"/>
    </source>
</evidence>
<comment type="subcellular location">
    <subcellularLocation>
        <location evidence="1">Cell membrane</location>
        <topology evidence="1">Multi-pass membrane protein</topology>
    </subcellularLocation>
</comment>
<gene>
    <name evidence="7" type="ORF">OCV77_00250</name>
</gene>
<evidence type="ECO:0000256" key="4">
    <source>
        <dbReference type="ARBA" id="ARBA00022989"/>
    </source>
</evidence>
<dbReference type="InterPro" id="IPR043428">
    <property type="entry name" value="LivM-like"/>
</dbReference>
<feature type="transmembrane region" description="Helical" evidence="6">
    <location>
        <begin position="104"/>
        <end position="124"/>
    </location>
</feature>
<evidence type="ECO:0000256" key="3">
    <source>
        <dbReference type="ARBA" id="ARBA00022692"/>
    </source>
</evidence>
<evidence type="ECO:0000313" key="8">
    <source>
        <dbReference type="Proteomes" id="UP001652432"/>
    </source>
</evidence>
<dbReference type="PANTHER" id="PTHR30482">
    <property type="entry name" value="HIGH-AFFINITY BRANCHED-CHAIN AMINO ACID TRANSPORT SYSTEM PERMEASE"/>
    <property type="match status" value="1"/>
</dbReference>
<accession>A0ABT2SZH2</accession>
<dbReference type="EMBL" id="JAOQKJ010000001">
    <property type="protein sequence ID" value="MCU6742944.1"/>
    <property type="molecule type" value="Genomic_DNA"/>
</dbReference>
<feature type="transmembrane region" description="Helical" evidence="6">
    <location>
        <begin position="65"/>
        <end position="84"/>
    </location>
</feature>
<dbReference type="InterPro" id="IPR001851">
    <property type="entry name" value="ABC_transp_permease"/>
</dbReference>
<reference evidence="7 8" key="1">
    <citation type="journal article" date="2021" name="ISME Commun">
        <title>Automated analysis of genomic sequences facilitates high-throughput and comprehensive description of bacteria.</title>
        <authorList>
            <person name="Hitch T.C.A."/>
        </authorList>
    </citation>
    <scope>NUCLEOTIDE SEQUENCE [LARGE SCALE GENOMIC DNA]</scope>
    <source>
        <strain evidence="7 8">Sanger_18</strain>
    </source>
</reference>
<keyword evidence="8" id="KW-1185">Reference proteome</keyword>
<feature type="transmembrane region" description="Helical" evidence="6">
    <location>
        <begin position="12"/>
        <end position="28"/>
    </location>
</feature>
<organism evidence="7 8">
    <name type="scientific">Suilimivivens aceti</name>
    <dbReference type="NCBI Taxonomy" id="2981774"/>
    <lineage>
        <taxon>Bacteria</taxon>
        <taxon>Bacillati</taxon>
        <taxon>Bacillota</taxon>
        <taxon>Clostridia</taxon>
        <taxon>Lachnospirales</taxon>
        <taxon>Lachnospiraceae</taxon>
        <taxon>Suilimivivens</taxon>
    </lineage>
</organism>
<proteinExistence type="predicted"/>
<keyword evidence="2" id="KW-1003">Cell membrane</keyword>
<feature type="transmembrane region" description="Helical" evidence="6">
    <location>
        <begin position="263"/>
        <end position="288"/>
    </location>
</feature>
<keyword evidence="3 6" id="KW-0812">Transmembrane</keyword>
<sequence length="346" mass="36682">MRIPKEKGKAMIVNLAGVLLLFLLLVILRETGALSNYISGVLMVCGIAIIMASSLNITVGYLGQVALGGCGFMSIGAYTAALITKAMEASGILVGAGAPDTLRFLIGTLAGGVLAAVFGVLVGIPALRLRGDYLAIITLGFGEIIRVIIQNLKFAGGKGFSEGQAGQALVGINRLADIYVVFWMVVISVALLYTFIRSKYGRAIIAIRDDDIAAGASGLNTTFYKVLAFTVSAFFAGIAGGIFAHYIGSLNAATFGWLKSTEYVIMVVFGGMGSLTGSILAAIVLSALPELLRSFSEYRMLAYSVALVLVMIFKPTGLLGTYEFSLYRLLNRIFHGKKAEKKQEVK</sequence>
<name>A0ABT2SZH2_9FIRM</name>
<evidence type="ECO:0000256" key="2">
    <source>
        <dbReference type="ARBA" id="ARBA00022475"/>
    </source>
</evidence>
<feature type="transmembrane region" description="Helical" evidence="6">
    <location>
        <begin position="131"/>
        <end position="149"/>
    </location>
</feature>